<dbReference type="InterPro" id="IPR036641">
    <property type="entry name" value="HPT_dom_sf"/>
</dbReference>
<proteinExistence type="predicted"/>
<dbReference type="EMBL" id="FQUP01000001">
    <property type="protein sequence ID" value="SHF26177.1"/>
    <property type="molecule type" value="Genomic_DNA"/>
</dbReference>
<accession>A0A1M5A7Q5</accession>
<dbReference type="Gene3D" id="1.20.120.160">
    <property type="entry name" value="HPT domain"/>
    <property type="match status" value="1"/>
</dbReference>
<dbReference type="STRING" id="1122133.SAMN02745157_2038"/>
<dbReference type="GO" id="GO:0000160">
    <property type="term" value="P:phosphorelay signal transduction system"/>
    <property type="evidence" value="ECO:0007669"/>
    <property type="project" value="InterPro"/>
</dbReference>
<gene>
    <name evidence="1" type="ORF">SAMN02745157_2038</name>
</gene>
<sequence length="111" mass="11345">MAAQLSESTLDQGLPVLDRAALMTNVGGDAALAKELLSLFWMEILPDAEGIAGMADAAEQRGAAHRVRGAALAIGAAELAAVALAIEEGADTDQLVAALQRLRPQLAEALA</sequence>
<protein>
    <recommendedName>
        <fullName evidence="3">Hpt domain-containing protein</fullName>
    </recommendedName>
</protein>
<dbReference type="SUPFAM" id="SSF47226">
    <property type="entry name" value="Histidine-containing phosphotransfer domain, HPT domain"/>
    <property type="match status" value="1"/>
</dbReference>
<reference evidence="1 2" key="1">
    <citation type="submission" date="2016-11" db="EMBL/GenBank/DDBJ databases">
        <authorList>
            <person name="Jaros S."/>
            <person name="Januszkiewicz K."/>
            <person name="Wedrychowicz H."/>
        </authorList>
    </citation>
    <scope>NUCLEOTIDE SEQUENCE [LARGE SCALE GENOMIC DNA]</scope>
    <source>
        <strain evidence="1 2">DSM 19436</strain>
    </source>
</reference>
<evidence type="ECO:0000313" key="1">
    <source>
        <dbReference type="EMBL" id="SHF26177.1"/>
    </source>
</evidence>
<evidence type="ECO:0000313" key="2">
    <source>
        <dbReference type="Proteomes" id="UP000184485"/>
    </source>
</evidence>
<dbReference type="Proteomes" id="UP000184485">
    <property type="component" value="Unassembled WGS sequence"/>
</dbReference>
<organism evidence="1 2">
    <name type="scientific">Kaistia soli DSM 19436</name>
    <dbReference type="NCBI Taxonomy" id="1122133"/>
    <lineage>
        <taxon>Bacteria</taxon>
        <taxon>Pseudomonadati</taxon>
        <taxon>Pseudomonadota</taxon>
        <taxon>Alphaproteobacteria</taxon>
        <taxon>Hyphomicrobiales</taxon>
        <taxon>Kaistiaceae</taxon>
        <taxon>Kaistia</taxon>
    </lineage>
</organism>
<dbReference type="AlphaFoldDB" id="A0A1M5A7Q5"/>
<evidence type="ECO:0008006" key="3">
    <source>
        <dbReference type="Google" id="ProtNLM"/>
    </source>
</evidence>
<keyword evidence="2" id="KW-1185">Reference proteome</keyword>
<dbReference type="RefSeq" id="WP_139251386.1">
    <property type="nucleotide sequence ID" value="NZ_FQUP01000001.1"/>
</dbReference>
<name>A0A1M5A7Q5_9HYPH</name>